<dbReference type="InterPro" id="IPR014710">
    <property type="entry name" value="RmlC-like_jellyroll"/>
</dbReference>
<protein>
    <recommendedName>
        <fullName evidence="1">Cupin type-2 domain-containing protein</fullName>
    </recommendedName>
</protein>
<evidence type="ECO:0000313" key="2">
    <source>
        <dbReference type="EMBL" id="QGY27772.1"/>
    </source>
</evidence>
<reference evidence="2 3" key="1">
    <citation type="submission" date="2017-11" db="EMBL/GenBank/DDBJ databases">
        <title>Genome sequence of Pantoea cypripedii NE1.</title>
        <authorList>
            <person name="Nascimento F.X."/>
        </authorList>
    </citation>
    <scope>NUCLEOTIDE SEQUENCE [LARGE SCALE GENOMIC DNA]</scope>
    <source>
        <strain evidence="2 3">NE1</strain>
    </source>
</reference>
<dbReference type="Proteomes" id="UP000502005">
    <property type="component" value="Chromosome"/>
</dbReference>
<feature type="domain" description="Cupin type-2" evidence="1">
    <location>
        <begin position="37"/>
        <end position="111"/>
    </location>
</feature>
<organism evidence="2 3">
    <name type="scientific">Pantoea cypripedii</name>
    <name type="common">Pectobacterium cypripedii</name>
    <name type="synonym">Erwinia cypripedii</name>
    <dbReference type="NCBI Taxonomy" id="55209"/>
    <lineage>
        <taxon>Bacteria</taxon>
        <taxon>Pseudomonadati</taxon>
        <taxon>Pseudomonadota</taxon>
        <taxon>Gammaproteobacteria</taxon>
        <taxon>Enterobacterales</taxon>
        <taxon>Erwiniaceae</taxon>
        <taxon>Pantoea</taxon>
    </lineage>
</organism>
<dbReference type="InterPro" id="IPR011051">
    <property type="entry name" value="RmlC_Cupin_sf"/>
</dbReference>
<dbReference type="RefSeq" id="WP_208713793.1">
    <property type="nucleotide sequence ID" value="NZ_CP024768.1"/>
</dbReference>
<sequence>MILFSDFHTDGAIKDNSVGISIQNLIRGTEQNLYATVIEAGNKVGCHCHHQGEEWYIILSGEGAVFIAEVNDGILGDVTETVFKRGSSFCISPDTAHQLVAHTRVELIFLCPPAHLSSDRTGFDSIS</sequence>
<evidence type="ECO:0000313" key="3">
    <source>
        <dbReference type="Proteomes" id="UP000502005"/>
    </source>
</evidence>
<evidence type="ECO:0000259" key="1">
    <source>
        <dbReference type="Pfam" id="PF07883"/>
    </source>
</evidence>
<name>A0A6B9FVS2_PANCY</name>
<dbReference type="Pfam" id="PF07883">
    <property type="entry name" value="Cupin_2"/>
    <property type="match status" value="1"/>
</dbReference>
<dbReference type="AlphaFoldDB" id="A0A6B9FVS2"/>
<dbReference type="InterPro" id="IPR013096">
    <property type="entry name" value="Cupin_2"/>
</dbReference>
<accession>A0A6B9FVS2</accession>
<gene>
    <name evidence="2" type="ORF">CUN67_01985</name>
</gene>
<dbReference type="Gene3D" id="2.60.120.10">
    <property type="entry name" value="Jelly Rolls"/>
    <property type="match status" value="1"/>
</dbReference>
<dbReference type="EMBL" id="CP024768">
    <property type="protein sequence ID" value="QGY27772.1"/>
    <property type="molecule type" value="Genomic_DNA"/>
</dbReference>
<dbReference type="SUPFAM" id="SSF51182">
    <property type="entry name" value="RmlC-like cupins"/>
    <property type="match status" value="1"/>
</dbReference>
<proteinExistence type="predicted"/>